<dbReference type="PANTHER" id="PTHR23416:SF78">
    <property type="entry name" value="LIPOPOLYSACCHARIDE BIOSYNTHESIS O-ACETYL TRANSFERASE WBBJ-RELATED"/>
    <property type="match status" value="1"/>
</dbReference>
<keyword evidence="1" id="KW-0808">Transferase</keyword>
<dbReference type="InterPro" id="IPR051159">
    <property type="entry name" value="Hexapeptide_acetyltransf"/>
</dbReference>
<keyword evidence="2" id="KW-0677">Repeat</keyword>
<comment type="caution">
    <text evidence="3">The sequence shown here is derived from an EMBL/GenBank/DDBJ whole genome shotgun (WGS) entry which is preliminary data.</text>
</comment>
<evidence type="ECO:0000313" key="3">
    <source>
        <dbReference type="EMBL" id="MBO1075801.1"/>
    </source>
</evidence>
<dbReference type="CDD" id="cd04647">
    <property type="entry name" value="LbH_MAT_like"/>
    <property type="match status" value="1"/>
</dbReference>
<dbReference type="Proteomes" id="UP001518990">
    <property type="component" value="Unassembled WGS sequence"/>
</dbReference>
<organism evidence="3 4">
    <name type="scientific">Roseomonas marmotae</name>
    <dbReference type="NCBI Taxonomy" id="2768161"/>
    <lineage>
        <taxon>Bacteria</taxon>
        <taxon>Pseudomonadati</taxon>
        <taxon>Pseudomonadota</taxon>
        <taxon>Alphaproteobacteria</taxon>
        <taxon>Acetobacterales</taxon>
        <taxon>Roseomonadaceae</taxon>
        <taxon>Roseomonas</taxon>
    </lineage>
</organism>
<keyword evidence="3" id="KW-0012">Acyltransferase</keyword>
<dbReference type="PROSITE" id="PS00101">
    <property type="entry name" value="HEXAPEP_TRANSFERASES"/>
    <property type="match status" value="1"/>
</dbReference>
<dbReference type="InterPro" id="IPR018357">
    <property type="entry name" value="Hexapep_transf_CS"/>
</dbReference>
<keyword evidence="4" id="KW-1185">Reference proteome</keyword>
<dbReference type="GO" id="GO:0016746">
    <property type="term" value="F:acyltransferase activity"/>
    <property type="evidence" value="ECO:0007669"/>
    <property type="project" value="UniProtKB-KW"/>
</dbReference>
<evidence type="ECO:0000256" key="2">
    <source>
        <dbReference type="ARBA" id="ARBA00022737"/>
    </source>
</evidence>
<accession>A0ABS3KHJ7</accession>
<dbReference type="RefSeq" id="WP_207448249.1">
    <property type="nucleotide sequence ID" value="NZ_CP061091.1"/>
</dbReference>
<protein>
    <submittedName>
        <fullName evidence="3">Acyltransferase</fullName>
    </submittedName>
</protein>
<dbReference type="EMBL" id="JACTNF010000014">
    <property type="protein sequence ID" value="MBO1075801.1"/>
    <property type="molecule type" value="Genomic_DNA"/>
</dbReference>
<dbReference type="SUPFAM" id="SSF51161">
    <property type="entry name" value="Trimeric LpxA-like enzymes"/>
    <property type="match status" value="1"/>
</dbReference>
<gene>
    <name evidence="3" type="ORF">IAI60_14385</name>
</gene>
<dbReference type="PANTHER" id="PTHR23416">
    <property type="entry name" value="SIALIC ACID SYNTHASE-RELATED"/>
    <property type="match status" value="1"/>
</dbReference>
<sequence length="270" mass="28697">MRHDLPGFPPLGQPGFTLPDLDSMSCIELRSAADAESLKALGIDIDFGSQGPATDEVRAKVFLSRDMRKRRLSVSLSPRSRGAVLVLGSPFGLSGKLHIDGATCFLLDMGSSRKSSTGSVHLMSNGCTFYFGREASANHFSTTCKGEGNATIIGSDCMLATEILLYATDFHGIFDLKSGALINEHPENTKTIVLHPHVWLGSRVIVNKGVSIGPGSAVGAASVVTRDIPRHALAVGNPARVIREGVSWTRELQPGQSGIQAVTDFLAMIP</sequence>
<proteinExistence type="predicted"/>
<evidence type="ECO:0000313" key="4">
    <source>
        <dbReference type="Proteomes" id="UP001518990"/>
    </source>
</evidence>
<evidence type="ECO:0000256" key="1">
    <source>
        <dbReference type="ARBA" id="ARBA00022679"/>
    </source>
</evidence>
<dbReference type="Gene3D" id="2.160.10.10">
    <property type="entry name" value="Hexapeptide repeat proteins"/>
    <property type="match status" value="1"/>
</dbReference>
<dbReference type="InterPro" id="IPR011004">
    <property type="entry name" value="Trimer_LpxA-like_sf"/>
</dbReference>
<reference evidence="3 4" key="1">
    <citation type="submission" date="2020-09" db="EMBL/GenBank/DDBJ databases">
        <title>Roseomonas.</title>
        <authorList>
            <person name="Zhu W."/>
        </authorList>
    </citation>
    <scope>NUCLEOTIDE SEQUENCE [LARGE SCALE GENOMIC DNA]</scope>
    <source>
        <strain evidence="3 4">1311</strain>
    </source>
</reference>
<name>A0ABS3KHJ7_9PROT</name>